<dbReference type="Proteomes" id="UP000601435">
    <property type="component" value="Unassembled WGS sequence"/>
</dbReference>
<gene>
    <name evidence="1" type="primary">Gimap6</name>
    <name evidence="1" type="ORF">SNEC2469_LOCUS20733</name>
</gene>
<dbReference type="EMBL" id="CAJNJA010036337">
    <property type="protein sequence ID" value="CAE7719273.1"/>
    <property type="molecule type" value="Genomic_DNA"/>
</dbReference>
<sequence>MDPAADSAIGQATISKAFVLGIAEYARWGRLPGAGADAKEASNFLDDMGRREDTTVLSGEVTQESLCQELTTWVRDILKATDGHERPALIGFFSCHSMMNANGWPPCLHPMPHGKSMFLDCSLTLKNS</sequence>
<comment type="caution">
    <text evidence="1">The sequence shown here is derived from an EMBL/GenBank/DDBJ whole genome shotgun (WGS) entry which is preliminary data.</text>
</comment>
<name>A0A812X8S6_9DINO</name>
<reference evidence="1" key="1">
    <citation type="submission" date="2021-02" db="EMBL/GenBank/DDBJ databases">
        <authorList>
            <person name="Dougan E. K."/>
            <person name="Rhodes N."/>
            <person name="Thang M."/>
            <person name="Chan C."/>
        </authorList>
    </citation>
    <scope>NUCLEOTIDE SEQUENCE</scope>
</reference>
<dbReference type="AlphaFoldDB" id="A0A812X8S6"/>
<proteinExistence type="predicted"/>
<protein>
    <submittedName>
        <fullName evidence="1">Gimap6 protein</fullName>
    </submittedName>
</protein>
<evidence type="ECO:0000313" key="2">
    <source>
        <dbReference type="Proteomes" id="UP000601435"/>
    </source>
</evidence>
<accession>A0A812X8S6</accession>
<evidence type="ECO:0000313" key="1">
    <source>
        <dbReference type="EMBL" id="CAE7719273.1"/>
    </source>
</evidence>
<organism evidence="1 2">
    <name type="scientific">Symbiodinium necroappetens</name>
    <dbReference type="NCBI Taxonomy" id="1628268"/>
    <lineage>
        <taxon>Eukaryota</taxon>
        <taxon>Sar</taxon>
        <taxon>Alveolata</taxon>
        <taxon>Dinophyceae</taxon>
        <taxon>Suessiales</taxon>
        <taxon>Symbiodiniaceae</taxon>
        <taxon>Symbiodinium</taxon>
    </lineage>
</organism>
<keyword evidence="2" id="KW-1185">Reference proteome</keyword>